<accession>A0ABP0I5J3</accession>
<dbReference type="SUPFAM" id="SSF48592">
    <property type="entry name" value="GroEL equatorial domain-like"/>
    <property type="match status" value="1"/>
</dbReference>
<protein>
    <submittedName>
        <fullName evidence="1">Uncharacterized protein</fullName>
    </submittedName>
</protein>
<evidence type="ECO:0000313" key="2">
    <source>
        <dbReference type="EMBL" id="CAK9074056.1"/>
    </source>
</evidence>
<dbReference type="InterPro" id="IPR002423">
    <property type="entry name" value="Cpn60/GroEL/TCP-1"/>
</dbReference>
<dbReference type="Proteomes" id="UP001642484">
    <property type="component" value="Unassembled WGS sequence"/>
</dbReference>
<dbReference type="InterPro" id="IPR027409">
    <property type="entry name" value="GroEL-like_apical_dom_sf"/>
</dbReference>
<dbReference type="EMBL" id="CAXAMN010002114">
    <property type="protein sequence ID" value="CAK8997846.1"/>
    <property type="molecule type" value="Genomic_DNA"/>
</dbReference>
<dbReference type="InterPro" id="IPR027413">
    <property type="entry name" value="GROEL-like_equatorial_sf"/>
</dbReference>
<dbReference type="PANTHER" id="PTHR14667">
    <property type="entry name" value="BARDET-BIEDL SYNDROME 10 PROTEIN"/>
    <property type="match status" value="1"/>
</dbReference>
<name>A0ABP0I5J3_9DINO</name>
<dbReference type="Gene3D" id="3.30.260.10">
    <property type="entry name" value="TCP-1-like chaperonin intermediate domain"/>
    <property type="match status" value="1"/>
</dbReference>
<dbReference type="EMBL" id="CAXAMN010022962">
    <property type="protein sequence ID" value="CAK9074056.1"/>
    <property type="molecule type" value="Genomic_DNA"/>
</dbReference>
<reference evidence="1 3" key="1">
    <citation type="submission" date="2024-02" db="EMBL/GenBank/DDBJ databases">
        <authorList>
            <person name="Chen Y."/>
            <person name="Shah S."/>
            <person name="Dougan E. K."/>
            <person name="Thang M."/>
            <person name="Chan C."/>
        </authorList>
    </citation>
    <scope>NUCLEOTIDE SEQUENCE [LARGE SCALE GENOMIC DNA]</scope>
</reference>
<gene>
    <name evidence="2" type="ORF">CCMP2556_LOCUS36500</name>
    <name evidence="1" type="ORF">CCMP2556_LOCUS5017</name>
</gene>
<dbReference type="Pfam" id="PF00118">
    <property type="entry name" value="Cpn60_TCP1"/>
    <property type="match status" value="1"/>
</dbReference>
<dbReference type="InterPro" id="IPR042619">
    <property type="entry name" value="BBS10"/>
</dbReference>
<keyword evidence="3" id="KW-1185">Reference proteome</keyword>
<sequence>MELVVANVEAVAAAVRMSYGPCGRDQLVVTETQKLVTNSAARILSLARPGSPIAKVLLQHVCKFAEEIGDGAATLALLLDGAFQFCASAMKDGKASQQDLGRCFQLAEVLILPDAMELLHKLRPKEGLSTELAFTNLARTLFGANFPLEVSSHLSKTCWQWLKANSVSEEPSEKVANTARRLRSGKLIKVPTLCPTGFVADGRSCATVENKHIISAVLAHSAMPCEVFGGRVAILDENTAPLPVRVAMPGKELARLKEHLLLTTEQLWQAGIRVVLCVSQVHEEWTGSLARRGICLLNLVDEEELNLLESRVGPVRRILPGSHVALLAAATFPIESMRPLRPSGAGSRAYWLIKPQEERSICLLLLQSPSSSLAAEHRLAVLRLLAVVAPALEDPSSIIAGGLTFELALLRLAHERALSLRGRNRPSTEVFGPDFTKASHLELLTWSLLEASLTAVIEAFLANLGSDGLSSSVSRTVRLLATAPETELPGLVPGLQKMSTVAEAPSMGFVISPGIGECQDMMWVPFETARLKLDLLRAFCSLGRMMCRLDPESLRAIAQAG</sequence>
<dbReference type="InterPro" id="IPR027410">
    <property type="entry name" value="TCP-1-like_intermed_sf"/>
</dbReference>
<dbReference type="PANTHER" id="PTHR14667:SF2">
    <property type="entry name" value="BARDET-BIEDL SYNDROME 10 PROTEIN"/>
    <property type="match status" value="1"/>
</dbReference>
<dbReference type="Gene3D" id="3.50.7.10">
    <property type="entry name" value="GroEL"/>
    <property type="match status" value="1"/>
</dbReference>
<comment type="caution">
    <text evidence="1">The sequence shown here is derived from an EMBL/GenBank/DDBJ whole genome shotgun (WGS) entry which is preliminary data.</text>
</comment>
<evidence type="ECO:0000313" key="1">
    <source>
        <dbReference type="EMBL" id="CAK8997846.1"/>
    </source>
</evidence>
<organism evidence="1 3">
    <name type="scientific">Durusdinium trenchii</name>
    <dbReference type="NCBI Taxonomy" id="1381693"/>
    <lineage>
        <taxon>Eukaryota</taxon>
        <taxon>Sar</taxon>
        <taxon>Alveolata</taxon>
        <taxon>Dinophyceae</taxon>
        <taxon>Suessiales</taxon>
        <taxon>Symbiodiniaceae</taxon>
        <taxon>Durusdinium</taxon>
    </lineage>
</organism>
<evidence type="ECO:0000313" key="3">
    <source>
        <dbReference type="Proteomes" id="UP001642484"/>
    </source>
</evidence>
<proteinExistence type="predicted"/>
<dbReference type="Gene3D" id="1.10.560.10">
    <property type="entry name" value="GroEL-like equatorial domain"/>
    <property type="match status" value="1"/>
</dbReference>